<dbReference type="SUPFAM" id="SSF48452">
    <property type="entry name" value="TPR-like"/>
    <property type="match status" value="1"/>
</dbReference>
<dbReference type="SMART" id="SM00028">
    <property type="entry name" value="TPR"/>
    <property type="match status" value="5"/>
</dbReference>
<dbReference type="PANTHER" id="PTHR12558">
    <property type="entry name" value="CELL DIVISION CYCLE 16,23,27"/>
    <property type="match status" value="1"/>
</dbReference>
<dbReference type="InterPro" id="IPR019734">
    <property type="entry name" value="TPR_rpt"/>
</dbReference>
<dbReference type="RefSeq" id="WP_241041134.1">
    <property type="nucleotide sequence ID" value="NZ_BAAAJF010000063.1"/>
</dbReference>
<dbReference type="InterPro" id="IPR033396">
    <property type="entry name" value="DUF5107"/>
</dbReference>
<gene>
    <name evidence="2" type="ORF">MMF94_31905</name>
</gene>
<reference evidence="2 3" key="1">
    <citation type="submission" date="2022-03" db="EMBL/GenBank/DDBJ databases">
        <title>Pseudonocardia alaer sp. nov., a novel actinomycete isolated from reed forest soil.</title>
        <authorList>
            <person name="Wang L."/>
        </authorList>
    </citation>
    <scope>NUCLEOTIDE SEQUENCE [LARGE SCALE GENOMIC DNA]</scope>
    <source>
        <strain evidence="2 3">Y-16303</strain>
    </source>
</reference>
<dbReference type="InterPro" id="IPR011990">
    <property type="entry name" value="TPR-like_helical_dom_sf"/>
</dbReference>
<comment type="caution">
    <text evidence="2">The sequence shown here is derived from an EMBL/GenBank/DDBJ whole genome shotgun (WGS) entry which is preliminary data.</text>
</comment>
<evidence type="ECO:0000313" key="3">
    <source>
        <dbReference type="Proteomes" id="UP001299970"/>
    </source>
</evidence>
<accession>A0ABS9TP60</accession>
<dbReference type="Pfam" id="PF13432">
    <property type="entry name" value="TPR_16"/>
    <property type="match status" value="2"/>
</dbReference>
<dbReference type="EMBL" id="JAKXMK010000031">
    <property type="protein sequence ID" value="MCH6170330.1"/>
    <property type="molecule type" value="Genomic_DNA"/>
</dbReference>
<dbReference type="Gene3D" id="2.70.98.10">
    <property type="match status" value="1"/>
</dbReference>
<dbReference type="Pfam" id="PF17128">
    <property type="entry name" value="DUF5107"/>
    <property type="match status" value="1"/>
</dbReference>
<sequence>MLDGESRLQLPSRPAEQADAGVAVWRDLLTIDSYLPEPPDRYPAYLDRRVYQGSSGRVYPLPFHDRISPVKAPAEWAAVHLENRWLRVLVLPELGGRIHVGHDLSSGYDFFYRNPVIKPALVGLAGPWIAGGVEFNWPQHHRPATFLPTDVEVEHEPDGAVTVWCSDHDPFTRMKGMHGIRLRPDRATLELRVRLYNRSEQTQTFLWWANVAARVGPHYQSFFPRDVRVVADHARRAVTAFPAADRPYYGVDYPGRHDQVAVAADDVEVRGDRLDWYRNIPVPTSYMCVGSREGFFGGYDHTARAGFVHVADRFLSVGKKQWTWGDAGFGHAWDRNLSDDGGAYVELMAGVFTDNQPDFAFIAPGETKVFSQVWYPIQEIGPVHAATVDAAVRVDVGQEGAHIGLATTAERDGCVLRFEDGDGRVVAEEIADVAPGRPWLRRVTLSPAHAAGRLRLRVLHEGAELVTWESLVPDPDGDVVPAREPAAPADVATVEELAVIGAHLEQYRHATRSPEAYWREALHRDPGHVASSVGLAARAYRRGDLAEAESLLRAAVARLTRHNANPQDTTAHYALGLVLERQGRPDEAYAAFATSSWTRPWRAAAGYRMARLDAAAGRDEAAFSRLEDVLRVEPEHLQARALSVIVLRRTGRHEQADQIARATLAIDPLDWWTRDVLGLPVTADAQTCLDVAIEHAGVGELDAALRMLDLAVEREVDRATGQTAAGPMLDYHRSAVLERLGRADDARQARERAQKADATWCFPARLDDALVLERAVAVDPEDARSRALLGHWLYAHDRPADAIAAWRAGSELDPTDPVVWRNLGLAAHNHLGDAELAREAYDRALAVAGADARLLFESDQLDARRGVAPEQRLARLLDARELVESRDDATVALAHLLLTAGRPDETRSLLLARTFQPWEGGEGEVLRVWDRLARLQAQRELAAGGVDAGRAAVALLDAALDPPLSLGEARHPLASTAELQLLRGDALSAAGDRAAAAAAWELAAAQQGDFLVMSTQPYSEATAASVLALRRLGRENEARDLADALREFCATLAATPATVDYFATSLPSMLLFTEDADVVQRRRVAFLRAQLAVLDGDEDGAREWLGELLTDDPHHVDALELLASITAPSPSTVLEA</sequence>
<evidence type="ECO:0000259" key="1">
    <source>
        <dbReference type="Pfam" id="PF17128"/>
    </source>
</evidence>
<evidence type="ECO:0000313" key="2">
    <source>
        <dbReference type="EMBL" id="MCH6170330.1"/>
    </source>
</evidence>
<dbReference type="InterPro" id="IPR014718">
    <property type="entry name" value="GH-type_carb-bd"/>
</dbReference>
<dbReference type="PANTHER" id="PTHR12558:SF33">
    <property type="entry name" value="BLL7664 PROTEIN"/>
    <property type="match status" value="1"/>
</dbReference>
<organism evidence="2 3">
    <name type="scientific">Pseudonocardia alaniniphila</name>
    <dbReference type="NCBI Taxonomy" id="75291"/>
    <lineage>
        <taxon>Bacteria</taxon>
        <taxon>Bacillati</taxon>
        <taxon>Actinomycetota</taxon>
        <taxon>Actinomycetes</taxon>
        <taxon>Pseudonocardiales</taxon>
        <taxon>Pseudonocardiaceae</taxon>
        <taxon>Pseudonocardia</taxon>
    </lineage>
</organism>
<name>A0ABS9TP60_9PSEU</name>
<dbReference type="Proteomes" id="UP001299970">
    <property type="component" value="Unassembled WGS sequence"/>
</dbReference>
<dbReference type="Gene3D" id="1.25.40.10">
    <property type="entry name" value="Tetratricopeptide repeat domain"/>
    <property type="match status" value="2"/>
</dbReference>
<feature type="domain" description="DUF5107" evidence="1">
    <location>
        <begin position="58"/>
        <end position="375"/>
    </location>
</feature>
<keyword evidence="3" id="KW-1185">Reference proteome</keyword>
<proteinExistence type="predicted"/>
<protein>
    <submittedName>
        <fullName evidence="2">DUF5107 domain-containing protein</fullName>
    </submittedName>
</protein>